<evidence type="ECO:0000313" key="2">
    <source>
        <dbReference type="EMBL" id="NKY41434.1"/>
    </source>
</evidence>
<dbReference type="InterPro" id="IPR004443">
    <property type="entry name" value="YjeF_N_dom"/>
</dbReference>
<reference evidence="2 3" key="1">
    <citation type="submission" date="2020-04" db="EMBL/GenBank/DDBJ databases">
        <title>MicrobeNet Type strains.</title>
        <authorList>
            <person name="Nicholson A.C."/>
        </authorList>
    </citation>
    <scope>NUCLEOTIDE SEQUENCE [LARGE SCALE GENOMIC DNA]</scope>
    <source>
        <strain evidence="2 3">ATCC BAA-787</strain>
    </source>
</reference>
<sequence length="78" mass="8197">MRLVLLSWNAASVRAAEEPLLDAGVPLMERAAFALHGVVVREVVRRRGRFAGARVVVLAGAGNNGGDALHAGALLARR</sequence>
<feature type="domain" description="YjeF N-terminal" evidence="1">
    <location>
        <begin position="13"/>
        <end position="78"/>
    </location>
</feature>
<dbReference type="Proteomes" id="UP000777774">
    <property type="component" value="Unassembled WGS sequence"/>
</dbReference>
<dbReference type="Gene3D" id="3.40.50.10260">
    <property type="entry name" value="YjeF N-terminal domain"/>
    <property type="match status" value="1"/>
</dbReference>
<gene>
    <name evidence="2" type="ORF">HGA02_18500</name>
</gene>
<dbReference type="SUPFAM" id="SSF64153">
    <property type="entry name" value="YjeF N-terminal domain-like"/>
    <property type="match status" value="1"/>
</dbReference>
<organism evidence="2 3">
    <name type="scientific">Cellulomonas septica</name>
    <dbReference type="NCBI Taxonomy" id="285080"/>
    <lineage>
        <taxon>Bacteria</taxon>
        <taxon>Bacillati</taxon>
        <taxon>Actinomycetota</taxon>
        <taxon>Actinomycetes</taxon>
        <taxon>Micrococcales</taxon>
        <taxon>Cellulomonadaceae</taxon>
        <taxon>Cellulomonas</taxon>
    </lineage>
</organism>
<dbReference type="EMBL" id="JAAXOY010000716">
    <property type="protein sequence ID" value="NKY41434.1"/>
    <property type="molecule type" value="Genomic_DNA"/>
</dbReference>
<dbReference type="Pfam" id="PF03853">
    <property type="entry name" value="YjeF_N"/>
    <property type="match status" value="1"/>
</dbReference>
<evidence type="ECO:0000259" key="1">
    <source>
        <dbReference type="PROSITE" id="PS51385"/>
    </source>
</evidence>
<protein>
    <submittedName>
        <fullName evidence="2">Bifunctional ADP-dependent (S)-NAD(P)H-hydrate dehydratase/NAD(P)H-hydrate epimerase</fullName>
    </submittedName>
</protein>
<proteinExistence type="predicted"/>
<accession>A0ABX1K5P8</accession>
<feature type="non-terminal residue" evidence="2">
    <location>
        <position position="78"/>
    </location>
</feature>
<keyword evidence="3" id="KW-1185">Reference proteome</keyword>
<comment type="caution">
    <text evidence="2">The sequence shown here is derived from an EMBL/GenBank/DDBJ whole genome shotgun (WGS) entry which is preliminary data.</text>
</comment>
<name>A0ABX1K5P8_9CELL</name>
<dbReference type="PROSITE" id="PS51385">
    <property type="entry name" value="YJEF_N"/>
    <property type="match status" value="1"/>
</dbReference>
<evidence type="ECO:0000313" key="3">
    <source>
        <dbReference type="Proteomes" id="UP000777774"/>
    </source>
</evidence>
<dbReference type="InterPro" id="IPR036652">
    <property type="entry name" value="YjeF_N_dom_sf"/>
</dbReference>